<protein>
    <submittedName>
        <fullName evidence="2">Uncharacterized protein</fullName>
    </submittedName>
</protein>
<feature type="signal peptide" evidence="1">
    <location>
        <begin position="1"/>
        <end position="20"/>
    </location>
</feature>
<feature type="chain" id="PRO_5043472627" evidence="1">
    <location>
        <begin position="21"/>
        <end position="212"/>
    </location>
</feature>
<proteinExistence type="predicted"/>
<reference evidence="2 3" key="1">
    <citation type="journal article" date="2021" name="Elife">
        <title>Chloroplast acquisition without the gene transfer in kleptoplastic sea slugs, Plakobranchus ocellatus.</title>
        <authorList>
            <person name="Maeda T."/>
            <person name="Takahashi S."/>
            <person name="Yoshida T."/>
            <person name="Shimamura S."/>
            <person name="Takaki Y."/>
            <person name="Nagai Y."/>
            <person name="Toyoda A."/>
            <person name="Suzuki Y."/>
            <person name="Arimoto A."/>
            <person name="Ishii H."/>
            <person name="Satoh N."/>
            <person name="Nishiyama T."/>
            <person name="Hasebe M."/>
            <person name="Maruyama T."/>
            <person name="Minagawa J."/>
            <person name="Obokata J."/>
            <person name="Shigenobu S."/>
        </authorList>
    </citation>
    <scope>NUCLEOTIDE SEQUENCE [LARGE SCALE GENOMIC DNA]</scope>
</reference>
<dbReference type="Proteomes" id="UP000735302">
    <property type="component" value="Unassembled WGS sequence"/>
</dbReference>
<gene>
    <name evidence="2" type="ORF">PoB_001169100</name>
</gene>
<keyword evidence="3" id="KW-1185">Reference proteome</keyword>
<evidence type="ECO:0000256" key="1">
    <source>
        <dbReference type="SAM" id="SignalP"/>
    </source>
</evidence>
<dbReference type="EMBL" id="BLXT01001379">
    <property type="protein sequence ID" value="GFN85185.1"/>
    <property type="molecule type" value="Genomic_DNA"/>
</dbReference>
<evidence type="ECO:0000313" key="3">
    <source>
        <dbReference type="Proteomes" id="UP000735302"/>
    </source>
</evidence>
<accession>A0AAV3YPI0</accession>
<dbReference type="AlphaFoldDB" id="A0AAV3YPI0"/>
<sequence length="212" mass="22687">MSSFLIFSLYCLYGSGGSSGRAVGYHPRGPGFDSQSRLSQIFIAPLYPPSTKWVARSLKSESKGGEESNGKLLQMPYAKNNQDPTPGSPMLRLSLPTPSSLLLALSSLFTSFFSQLPTSSSLFLVLSFRLLDLYSNLSASDSQISAPSSQLPTASSLFPAFSSRIQALYSDLSVPDSQLSTPSSQLLNSSPSFLLPVFSSRIPALSSQPQAL</sequence>
<evidence type="ECO:0000313" key="2">
    <source>
        <dbReference type="EMBL" id="GFN85185.1"/>
    </source>
</evidence>
<keyword evidence="1" id="KW-0732">Signal</keyword>
<name>A0AAV3YPI0_9GAST</name>
<comment type="caution">
    <text evidence="2">The sequence shown here is derived from an EMBL/GenBank/DDBJ whole genome shotgun (WGS) entry which is preliminary data.</text>
</comment>
<organism evidence="2 3">
    <name type="scientific">Plakobranchus ocellatus</name>
    <dbReference type="NCBI Taxonomy" id="259542"/>
    <lineage>
        <taxon>Eukaryota</taxon>
        <taxon>Metazoa</taxon>
        <taxon>Spiralia</taxon>
        <taxon>Lophotrochozoa</taxon>
        <taxon>Mollusca</taxon>
        <taxon>Gastropoda</taxon>
        <taxon>Heterobranchia</taxon>
        <taxon>Euthyneura</taxon>
        <taxon>Panpulmonata</taxon>
        <taxon>Sacoglossa</taxon>
        <taxon>Placobranchoidea</taxon>
        <taxon>Plakobranchidae</taxon>
        <taxon>Plakobranchus</taxon>
    </lineage>
</organism>